<feature type="domain" description="RNA polymerase Rpb5 N-terminal" evidence="5">
    <location>
        <begin position="16"/>
        <end position="86"/>
    </location>
</feature>
<evidence type="ECO:0000259" key="4">
    <source>
        <dbReference type="Pfam" id="PF01191"/>
    </source>
</evidence>
<organism evidence="6 7">
    <name type="scientific">Salvia divinorum</name>
    <name type="common">Maria pastora</name>
    <name type="synonym">Diviner's sage</name>
    <dbReference type="NCBI Taxonomy" id="28513"/>
    <lineage>
        <taxon>Eukaryota</taxon>
        <taxon>Viridiplantae</taxon>
        <taxon>Streptophyta</taxon>
        <taxon>Embryophyta</taxon>
        <taxon>Tracheophyta</taxon>
        <taxon>Spermatophyta</taxon>
        <taxon>Magnoliopsida</taxon>
        <taxon>eudicotyledons</taxon>
        <taxon>Gunneridae</taxon>
        <taxon>Pentapetalae</taxon>
        <taxon>asterids</taxon>
        <taxon>lamiids</taxon>
        <taxon>Lamiales</taxon>
        <taxon>Lamiaceae</taxon>
        <taxon>Nepetoideae</taxon>
        <taxon>Mentheae</taxon>
        <taxon>Salviinae</taxon>
        <taxon>Salvia</taxon>
        <taxon>Salvia subgen. Calosphace</taxon>
    </lineage>
</organism>
<dbReference type="SUPFAM" id="SSF53036">
    <property type="entry name" value="Eukaryotic RPB5 N-terminal domain"/>
    <property type="match status" value="1"/>
</dbReference>
<evidence type="ECO:0000313" key="7">
    <source>
        <dbReference type="Proteomes" id="UP001567538"/>
    </source>
</evidence>
<dbReference type="InterPro" id="IPR036710">
    <property type="entry name" value="RNA_pol_Rpb5_N_sf"/>
</dbReference>
<dbReference type="InterPro" id="IPR005571">
    <property type="entry name" value="RNA_pol_Rpb5_N"/>
</dbReference>
<comment type="subcellular location">
    <subcellularLocation>
        <location evidence="1">Nucleus</location>
    </subcellularLocation>
</comment>
<keyword evidence="7" id="KW-1185">Reference proteome</keyword>
<sequence length="216" mass="24734">MQKVCIKSLVENGSLESRRYYLARRTVIEMLSDRGYQVPDMDAQLRRSLAEFRAEFSDHPEADRLRITARRASDPSRKILVIFCEGFQTRKQNAVGILSQIVNKEMLDKVILVVQSKMNSHAQKVLDEYSVKVETFLIADLLVNISKHFLEPKYEILSPGEKDKLIKKHAIEDKKLPMMLESDAIARYYGLEKGQVVKVCYAGGIPHSLVSYRCVV</sequence>
<evidence type="ECO:0000256" key="2">
    <source>
        <dbReference type="ARBA" id="ARBA00023242"/>
    </source>
</evidence>
<keyword evidence="2" id="KW-0539">Nucleus</keyword>
<dbReference type="Pfam" id="PF03871">
    <property type="entry name" value="RNA_pol_Rpb5_N"/>
    <property type="match status" value="1"/>
</dbReference>
<protein>
    <submittedName>
        <fullName evidence="6">DNA-directed RNA polymerase V subunit 5C-like</fullName>
    </submittedName>
</protein>
<proteinExistence type="inferred from homology"/>
<name>A0ABD1I6J1_SALDI</name>
<dbReference type="AlphaFoldDB" id="A0ABD1I6J1"/>
<dbReference type="InterPro" id="IPR000783">
    <property type="entry name" value="RNA_pol_subH/Rpb5_C"/>
</dbReference>
<evidence type="ECO:0000256" key="3">
    <source>
        <dbReference type="ARBA" id="ARBA00025765"/>
    </source>
</evidence>
<evidence type="ECO:0000256" key="1">
    <source>
        <dbReference type="ARBA" id="ARBA00004123"/>
    </source>
</evidence>
<dbReference type="GO" id="GO:0005634">
    <property type="term" value="C:nucleus"/>
    <property type="evidence" value="ECO:0007669"/>
    <property type="project" value="UniProtKB-SubCell"/>
</dbReference>
<dbReference type="InterPro" id="IPR014381">
    <property type="entry name" value="Arch_Rpo5/euc_Rpb5"/>
</dbReference>
<reference evidence="6 7" key="1">
    <citation type="submission" date="2024-06" db="EMBL/GenBank/DDBJ databases">
        <title>A chromosome level genome sequence of Diviner's sage (Salvia divinorum).</title>
        <authorList>
            <person name="Ford S.A."/>
            <person name="Ro D.-K."/>
            <person name="Ness R.W."/>
            <person name="Phillips M.A."/>
        </authorList>
    </citation>
    <scope>NUCLEOTIDE SEQUENCE [LARGE SCALE GENOMIC DNA]</scope>
    <source>
        <strain evidence="6">SAF-2024a</strain>
        <tissue evidence="6">Leaf</tissue>
    </source>
</reference>
<dbReference type="Pfam" id="PF01191">
    <property type="entry name" value="RNA_pol_Rpb5_C"/>
    <property type="match status" value="1"/>
</dbReference>
<dbReference type="Gene3D" id="3.90.940.20">
    <property type="entry name" value="RPB5-like RNA polymerase subunit"/>
    <property type="match status" value="1"/>
</dbReference>
<comment type="similarity">
    <text evidence="3">Belongs to the archaeal Rpo5/eukaryotic RPB5 RNA polymerase subunit family.</text>
</comment>
<dbReference type="SUPFAM" id="SSF55287">
    <property type="entry name" value="RPB5-like RNA polymerase subunit"/>
    <property type="match status" value="1"/>
</dbReference>
<dbReference type="PANTHER" id="PTHR10535:SF12">
    <property type="entry name" value="DNA-DIRECTED RNA POLYMERASE V SUBUNIT 5C"/>
    <property type="match status" value="1"/>
</dbReference>
<accession>A0ABD1I6J1</accession>
<dbReference type="InterPro" id="IPR035913">
    <property type="entry name" value="RPB5-like_sf"/>
</dbReference>
<dbReference type="PIRSF" id="PIRSF000747">
    <property type="entry name" value="RPB5"/>
    <property type="match status" value="1"/>
</dbReference>
<dbReference type="Gene3D" id="3.40.1340.10">
    <property type="entry name" value="RNA polymerase, Rpb5, N-terminal domain"/>
    <property type="match status" value="1"/>
</dbReference>
<dbReference type="Proteomes" id="UP001567538">
    <property type="component" value="Unassembled WGS sequence"/>
</dbReference>
<dbReference type="EMBL" id="JBEAFC010000003">
    <property type="protein sequence ID" value="KAL1564346.1"/>
    <property type="molecule type" value="Genomic_DNA"/>
</dbReference>
<feature type="domain" description="RNA polymerase subunit H/Rpb5 C-terminal" evidence="4">
    <location>
        <begin position="143"/>
        <end position="215"/>
    </location>
</feature>
<evidence type="ECO:0000313" key="6">
    <source>
        <dbReference type="EMBL" id="KAL1564346.1"/>
    </source>
</evidence>
<comment type="caution">
    <text evidence="6">The sequence shown here is derived from an EMBL/GenBank/DDBJ whole genome shotgun (WGS) entry which is preliminary data.</text>
</comment>
<evidence type="ECO:0000259" key="5">
    <source>
        <dbReference type="Pfam" id="PF03871"/>
    </source>
</evidence>
<dbReference type="PANTHER" id="PTHR10535">
    <property type="entry name" value="DNA-DIRECTED RNA POLYMERASES I, II, AND III SUBUNIT RPABC1"/>
    <property type="match status" value="1"/>
</dbReference>
<gene>
    <name evidence="6" type="ORF">AAHA92_06699</name>
</gene>